<keyword evidence="2" id="KW-1185">Reference proteome</keyword>
<proteinExistence type="predicted"/>
<dbReference type="STRING" id="1137280.D777_01035"/>
<organism evidence="1 2">
    <name type="scientific">Marinobacter nitratireducens</name>
    <dbReference type="NCBI Taxonomy" id="1137280"/>
    <lineage>
        <taxon>Bacteria</taxon>
        <taxon>Pseudomonadati</taxon>
        <taxon>Pseudomonadota</taxon>
        <taxon>Gammaproteobacteria</taxon>
        <taxon>Pseudomonadales</taxon>
        <taxon>Marinobacteraceae</taxon>
        <taxon>Marinobacter</taxon>
    </lineage>
</organism>
<dbReference type="EMBL" id="ANIE01000003">
    <property type="protein sequence ID" value="KEF32401.1"/>
    <property type="molecule type" value="Genomic_DNA"/>
</dbReference>
<name>A0A072N4E4_9GAMM</name>
<dbReference type="PATRIC" id="fig|1137280.3.peg.851"/>
<accession>A0A072N4E4</accession>
<dbReference type="AlphaFoldDB" id="A0A072N4E4"/>
<sequence>MVMFRAIAIVGLIVGLVAAVVFGPRYLQNDSSSETAGIDRPACDLLAGPCTWADERGDWRMVLKPLGDDGQGQEYRLEIDAPVEPVRFLAVLRGESMYMGEYPVPLKRVASRTYEARFTAPVCTEDNAMVWRIDLQSGQAPLQGGGSMKPIFQAASHE</sequence>
<dbReference type="Proteomes" id="UP000035057">
    <property type="component" value="Unassembled WGS sequence"/>
</dbReference>
<evidence type="ECO:0000313" key="1">
    <source>
        <dbReference type="EMBL" id="KEF32401.1"/>
    </source>
</evidence>
<gene>
    <name evidence="1" type="ORF">D777_01035</name>
</gene>
<reference evidence="1 2" key="1">
    <citation type="submission" date="2012-12" db="EMBL/GenBank/DDBJ databases">
        <title>Genome assembly of Marinobacter sp. AK21.</title>
        <authorList>
            <person name="Khatri I."/>
            <person name="Kumar R."/>
            <person name="Vaidya B."/>
            <person name="Subramanian S."/>
            <person name="Pinnaka A."/>
        </authorList>
    </citation>
    <scope>NUCLEOTIDE SEQUENCE [LARGE SCALE GENOMIC DNA]</scope>
    <source>
        <strain evidence="1 2">AK21</strain>
    </source>
</reference>
<evidence type="ECO:0000313" key="2">
    <source>
        <dbReference type="Proteomes" id="UP000035057"/>
    </source>
</evidence>
<comment type="caution">
    <text evidence="1">The sequence shown here is derived from an EMBL/GenBank/DDBJ whole genome shotgun (WGS) entry which is preliminary data.</text>
</comment>
<protein>
    <submittedName>
        <fullName evidence="1">Uncharacterized protein</fullName>
    </submittedName>
</protein>